<evidence type="ECO:0000313" key="6">
    <source>
        <dbReference type="EMBL" id="KAG2209098.1"/>
    </source>
</evidence>
<dbReference type="InterPro" id="IPR042272">
    <property type="entry name" value="ATP12_ATP_synth-F1-assembly_N"/>
</dbReference>
<dbReference type="Proteomes" id="UP000650833">
    <property type="component" value="Unassembled WGS sequence"/>
</dbReference>
<dbReference type="GO" id="GO:0005739">
    <property type="term" value="C:mitochondrion"/>
    <property type="evidence" value="ECO:0007669"/>
    <property type="project" value="UniProtKB-SubCell"/>
</dbReference>
<evidence type="ECO:0000256" key="3">
    <source>
        <dbReference type="ARBA" id="ARBA00022946"/>
    </source>
</evidence>
<evidence type="ECO:0000256" key="1">
    <source>
        <dbReference type="ARBA" id="ARBA00004173"/>
    </source>
</evidence>
<evidence type="ECO:0000256" key="4">
    <source>
        <dbReference type="ARBA" id="ARBA00023128"/>
    </source>
</evidence>
<evidence type="ECO:0000313" key="7">
    <source>
        <dbReference type="Proteomes" id="UP000650833"/>
    </source>
</evidence>
<sequence>MSSVKLVSRSLGKWAVPRRSFQSSAVFRATAEQQEEAATQRAERTMTRFWKRAGVKEDKDSITVVLDQRNLRTPSKNIVQFPTKQRELALLTAAEWDAQTKNLKAHTLPLTSIVARAIDAFDPAHAEDPTVRSAVIDKLMAYFDTDAICYHEEHPEVLTQLQDSYWKPIINWAEKTYDVKINTTTDIFAVTQPDETKAKFKAIIDQMGPLELSAFEKGVMSSKSFLIGFALVHKGISVEHAAQAAQVEMNAQMERWGEVEDSHDVEREYIRQTLGSVAISLMDKHQG</sequence>
<keyword evidence="4" id="KW-0496">Mitochondrion</keyword>
<protein>
    <recommendedName>
        <fullName evidence="8">ATP12-domain-containing protein</fullName>
    </recommendedName>
</protein>
<dbReference type="Gene3D" id="1.10.3580.10">
    <property type="entry name" value="ATP12 ATPase"/>
    <property type="match status" value="1"/>
</dbReference>
<accession>A0A8H7RG82</accession>
<dbReference type="EMBL" id="JAEPRC010000100">
    <property type="protein sequence ID" value="KAG2209098.1"/>
    <property type="molecule type" value="Genomic_DNA"/>
</dbReference>
<comment type="subcellular location">
    <subcellularLocation>
        <location evidence="1">Mitochondrion</location>
    </subcellularLocation>
</comment>
<dbReference type="InterPro" id="IPR011419">
    <property type="entry name" value="ATP12_ATP_synth-F1-assembly"/>
</dbReference>
<keyword evidence="5" id="KW-0143">Chaperone</keyword>
<keyword evidence="3" id="KW-0809">Transit peptide</keyword>
<evidence type="ECO:0000256" key="5">
    <source>
        <dbReference type="ARBA" id="ARBA00023186"/>
    </source>
</evidence>
<comment type="similarity">
    <text evidence="2">Belongs to the ATP12 family.</text>
</comment>
<dbReference type="Pfam" id="PF07542">
    <property type="entry name" value="ATP12"/>
    <property type="match status" value="1"/>
</dbReference>
<dbReference type="PANTHER" id="PTHR21013">
    <property type="entry name" value="ATP SYNTHASE MITOCHONDRIAL F1 COMPLEX ASSEMBLY FACTOR 2/ATP12 PROTEIN, MITOCHONDRIAL PRECURSOR"/>
    <property type="match status" value="1"/>
</dbReference>
<dbReference type="PANTHER" id="PTHR21013:SF10">
    <property type="entry name" value="ATP SYNTHASE MITOCHONDRIAL F1 COMPLEX ASSEMBLY FACTOR 2"/>
    <property type="match status" value="1"/>
</dbReference>
<dbReference type="SUPFAM" id="SSF160909">
    <property type="entry name" value="ATP12-like"/>
    <property type="match status" value="1"/>
</dbReference>
<gene>
    <name evidence="6" type="ORF">INT46_006262</name>
</gene>
<organism evidence="6 7">
    <name type="scientific">Mucor plumbeus</name>
    <dbReference type="NCBI Taxonomy" id="97098"/>
    <lineage>
        <taxon>Eukaryota</taxon>
        <taxon>Fungi</taxon>
        <taxon>Fungi incertae sedis</taxon>
        <taxon>Mucoromycota</taxon>
        <taxon>Mucoromycotina</taxon>
        <taxon>Mucoromycetes</taxon>
        <taxon>Mucorales</taxon>
        <taxon>Mucorineae</taxon>
        <taxon>Mucoraceae</taxon>
        <taxon>Mucor</taxon>
    </lineage>
</organism>
<dbReference type="GO" id="GO:0033615">
    <property type="term" value="P:mitochondrial proton-transporting ATP synthase complex assembly"/>
    <property type="evidence" value="ECO:0007669"/>
    <property type="project" value="TreeGrafter"/>
</dbReference>
<keyword evidence="7" id="KW-1185">Reference proteome</keyword>
<evidence type="ECO:0000256" key="2">
    <source>
        <dbReference type="ARBA" id="ARBA00008231"/>
    </source>
</evidence>
<reference evidence="6" key="1">
    <citation type="submission" date="2020-12" db="EMBL/GenBank/DDBJ databases">
        <title>Metabolic potential, ecology and presence of endohyphal bacteria is reflected in genomic diversity of Mucoromycotina.</title>
        <authorList>
            <person name="Muszewska A."/>
            <person name="Okrasinska A."/>
            <person name="Steczkiewicz K."/>
            <person name="Drgas O."/>
            <person name="Orlowska M."/>
            <person name="Perlinska-Lenart U."/>
            <person name="Aleksandrzak-Piekarczyk T."/>
            <person name="Szatraj K."/>
            <person name="Zielenkiewicz U."/>
            <person name="Pilsyk S."/>
            <person name="Malc E."/>
            <person name="Mieczkowski P."/>
            <person name="Kruszewska J.S."/>
            <person name="Biernat P."/>
            <person name="Pawlowska J."/>
        </authorList>
    </citation>
    <scope>NUCLEOTIDE SEQUENCE</scope>
    <source>
        <strain evidence="6">CBS 226.32</strain>
    </source>
</reference>
<comment type="caution">
    <text evidence="6">The sequence shown here is derived from an EMBL/GenBank/DDBJ whole genome shotgun (WGS) entry which is preliminary data.</text>
</comment>
<dbReference type="AlphaFoldDB" id="A0A8H7RG82"/>
<proteinExistence type="inferred from homology"/>
<evidence type="ECO:0008006" key="8">
    <source>
        <dbReference type="Google" id="ProtNLM"/>
    </source>
</evidence>
<dbReference type="InterPro" id="IPR023335">
    <property type="entry name" value="ATP12_ortho_dom_sf"/>
</dbReference>
<dbReference type="Gene3D" id="3.30.2180.10">
    <property type="entry name" value="ATP12-like"/>
    <property type="match status" value="1"/>
</dbReference>
<name>A0A8H7RG82_9FUNG</name>
<dbReference type="OrthoDB" id="5673at2759"/>